<organism evidence="10 11">
    <name type="scientific">Helicobacter cinaedi</name>
    <dbReference type="NCBI Taxonomy" id="213"/>
    <lineage>
        <taxon>Bacteria</taxon>
        <taxon>Pseudomonadati</taxon>
        <taxon>Campylobacterota</taxon>
        <taxon>Epsilonproteobacteria</taxon>
        <taxon>Campylobacterales</taxon>
        <taxon>Helicobacteraceae</taxon>
        <taxon>Helicobacter</taxon>
    </lineage>
</organism>
<evidence type="ECO:0000256" key="6">
    <source>
        <dbReference type="ARBA" id="ARBA00022747"/>
    </source>
</evidence>
<evidence type="ECO:0000256" key="7">
    <source>
        <dbReference type="ARBA" id="ARBA00047942"/>
    </source>
</evidence>
<reference evidence="10 11" key="1">
    <citation type="submission" date="2018-06" db="EMBL/GenBank/DDBJ databases">
        <authorList>
            <consortium name="Pathogen Informatics"/>
            <person name="Doyle S."/>
        </authorList>
    </citation>
    <scope>NUCLEOTIDE SEQUENCE [LARGE SCALE GENOMIC DNA]</scope>
    <source>
        <strain evidence="10 11">NCTC12221</strain>
    </source>
</reference>
<name>A0A377JXQ7_9HELI</name>
<dbReference type="InterPro" id="IPR003356">
    <property type="entry name" value="DNA_methylase_A-5"/>
</dbReference>
<dbReference type="EC" id="2.1.1.72" evidence="2"/>
<dbReference type="GO" id="GO:0009007">
    <property type="term" value="F:site-specific DNA-methyltransferase (adenine-specific) activity"/>
    <property type="evidence" value="ECO:0007669"/>
    <property type="project" value="UniProtKB-EC"/>
</dbReference>
<evidence type="ECO:0000256" key="4">
    <source>
        <dbReference type="ARBA" id="ARBA00022679"/>
    </source>
</evidence>
<evidence type="ECO:0000256" key="5">
    <source>
        <dbReference type="ARBA" id="ARBA00022691"/>
    </source>
</evidence>
<dbReference type="PRINTS" id="PR00507">
    <property type="entry name" value="N12N6MTFRASE"/>
</dbReference>
<dbReference type="GO" id="GO:0009307">
    <property type="term" value="P:DNA restriction-modification system"/>
    <property type="evidence" value="ECO:0007669"/>
    <property type="project" value="UniProtKB-KW"/>
</dbReference>
<dbReference type="AlphaFoldDB" id="A0A377JXQ7"/>
<evidence type="ECO:0000256" key="1">
    <source>
        <dbReference type="ARBA" id="ARBA00006594"/>
    </source>
</evidence>
<dbReference type="Gene3D" id="3.40.50.150">
    <property type="entry name" value="Vaccinia Virus protein VP39"/>
    <property type="match status" value="1"/>
</dbReference>
<dbReference type="GO" id="GO:0016787">
    <property type="term" value="F:hydrolase activity"/>
    <property type="evidence" value="ECO:0007669"/>
    <property type="project" value="UniProtKB-KW"/>
</dbReference>
<accession>A0A377JXQ7</accession>
<feature type="region of interest" description="Disordered" evidence="8">
    <location>
        <begin position="602"/>
        <end position="621"/>
    </location>
</feature>
<dbReference type="GO" id="GO:0008170">
    <property type="term" value="F:N-methyltransferase activity"/>
    <property type="evidence" value="ECO:0007669"/>
    <property type="project" value="InterPro"/>
</dbReference>
<dbReference type="EMBL" id="UGHZ01000003">
    <property type="protein sequence ID" value="STP13429.1"/>
    <property type="molecule type" value="Genomic_DNA"/>
</dbReference>
<feature type="domain" description="DNA methylase adenine-specific" evidence="9">
    <location>
        <begin position="278"/>
        <end position="408"/>
    </location>
</feature>
<evidence type="ECO:0000256" key="3">
    <source>
        <dbReference type="ARBA" id="ARBA00022603"/>
    </source>
</evidence>
<comment type="catalytic activity">
    <reaction evidence="7">
        <text>a 2'-deoxyadenosine in DNA + S-adenosyl-L-methionine = an N(6)-methyl-2'-deoxyadenosine in DNA + S-adenosyl-L-homocysteine + H(+)</text>
        <dbReference type="Rhea" id="RHEA:15197"/>
        <dbReference type="Rhea" id="RHEA-COMP:12418"/>
        <dbReference type="Rhea" id="RHEA-COMP:12419"/>
        <dbReference type="ChEBI" id="CHEBI:15378"/>
        <dbReference type="ChEBI" id="CHEBI:57856"/>
        <dbReference type="ChEBI" id="CHEBI:59789"/>
        <dbReference type="ChEBI" id="CHEBI:90615"/>
        <dbReference type="ChEBI" id="CHEBI:90616"/>
        <dbReference type="EC" id="2.1.1.72"/>
    </reaction>
</comment>
<sequence length="621" mass="72062">MVVSEDKVRDKAREILGFYDDELADSGTGQITTFNQLDSKYFKGIKDKPDGWYFPKDINQTAIILETKALSYNKSDDLEKDREQLFRYMQITAQKYKKVLGILYNGEDVLVYNDSQKQIINVNTLLHKNYYLKLANRIPIDIDAIQSCTIAINELLHHKFIMQDLKHRMIFTACALVAHRKGARLENFKDLDFSNLKERIIQILEKSYSKEQRTNEKLAIIKEQYQKITCDKENDQVAMSDFIDNVVKISHFIDSDDWNGEDVMMIFFNEFNRYLPKKPDYGQVFTPQHIVSLMYRITNTTHKDRVLDAACGSGAFLITAMGEMISEVGGRENEKDVLRICNEQLFGVEISKDLFTLACANMLIHKDGKTNLIQADSRDKEVCEWIKGKNITKVLMNPPYENKYGVYEIVENVLDNVSEGAMCAFLLPNTKLEVGAKRARKWLKKHSLLKIIKLPSEIFAGKASSDTSIFLFKAHEPQNNKEIFACHIKEDGLETIKNKGRQDIKGIWKNKLEPYWLDVIYKQSGDESCQWLKPDEHLSYQMPQEPFSISEQDFKKVVLDFMLFENGIDKKEFEKAMLESLLYDSKIELKDSEILVRFDKAKEVDTRKKPSQKSLFDKEEE</sequence>
<dbReference type="PANTHER" id="PTHR42933">
    <property type="entry name" value="SLR6095 PROTEIN"/>
    <property type="match status" value="1"/>
</dbReference>
<keyword evidence="4" id="KW-0808">Transferase</keyword>
<dbReference type="CDD" id="cd02440">
    <property type="entry name" value="AdoMet_MTases"/>
    <property type="match status" value="1"/>
</dbReference>
<comment type="similarity">
    <text evidence="1">Belongs to the N(4)/N(6)-methyltransferase family.</text>
</comment>
<evidence type="ECO:0000256" key="8">
    <source>
        <dbReference type="SAM" id="MobiDB-lite"/>
    </source>
</evidence>
<dbReference type="InterPro" id="IPR051537">
    <property type="entry name" value="DNA_Adenine_Mtase"/>
</dbReference>
<evidence type="ECO:0000259" key="9">
    <source>
        <dbReference type="Pfam" id="PF02384"/>
    </source>
</evidence>
<proteinExistence type="inferred from homology"/>
<dbReference type="GO" id="GO:0032259">
    <property type="term" value="P:methylation"/>
    <property type="evidence" value="ECO:0007669"/>
    <property type="project" value="UniProtKB-KW"/>
</dbReference>
<gene>
    <name evidence="10" type="primary">bcgIA</name>
    <name evidence="10" type="ORF">NCTC12221_01504</name>
</gene>
<protein>
    <recommendedName>
        <fullName evidence="2">site-specific DNA-methyltransferase (adenine-specific)</fullName>
        <ecNumber evidence="2">2.1.1.72</ecNumber>
    </recommendedName>
</protein>
<dbReference type="InterPro" id="IPR029063">
    <property type="entry name" value="SAM-dependent_MTases_sf"/>
</dbReference>
<keyword evidence="5" id="KW-0949">S-adenosyl-L-methionine</keyword>
<evidence type="ECO:0000313" key="10">
    <source>
        <dbReference type="EMBL" id="STP13429.1"/>
    </source>
</evidence>
<keyword evidence="10" id="KW-0378">Hydrolase</keyword>
<keyword evidence="6" id="KW-0680">Restriction system</keyword>
<evidence type="ECO:0000313" key="11">
    <source>
        <dbReference type="Proteomes" id="UP000255335"/>
    </source>
</evidence>
<keyword evidence="3" id="KW-0489">Methyltransferase</keyword>
<dbReference type="RefSeq" id="WP_115026623.1">
    <property type="nucleotide sequence ID" value="NZ_UGHZ01000003.1"/>
</dbReference>
<dbReference type="Pfam" id="PF02384">
    <property type="entry name" value="N6_Mtase"/>
    <property type="match status" value="1"/>
</dbReference>
<dbReference type="PANTHER" id="PTHR42933:SF1">
    <property type="entry name" value="SITE-SPECIFIC DNA-METHYLTRANSFERASE (ADENINE-SPECIFIC)"/>
    <property type="match status" value="1"/>
</dbReference>
<dbReference type="REBASE" id="431658">
    <property type="entry name" value="Hci12221ORF1504P"/>
</dbReference>
<dbReference type="SUPFAM" id="SSF53335">
    <property type="entry name" value="S-adenosyl-L-methionine-dependent methyltransferases"/>
    <property type="match status" value="1"/>
</dbReference>
<evidence type="ECO:0000256" key="2">
    <source>
        <dbReference type="ARBA" id="ARBA00011900"/>
    </source>
</evidence>
<dbReference type="Proteomes" id="UP000255335">
    <property type="component" value="Unassembled WGS sequence"/>
</dbReference>
<dbReference type="GO" id="GO:0003677">
    <property type="term" value="F:DNA binding"/>
    <property type="evidence" value="ECO:0007669"/>
    <property type="project" value="InterPro"/>
</dbReference>